<proteinExistence type="predicted"/>
<evidence type="ECO:0000313" key="3">
    <source>
        <dbReference type="Proteomes" id="UP000235145"/>
    </source>
</evidence>
<reference evidence="2 3" key="1">
    <citation type="journal article" date="2017" name="Nat. Commun.">
        <title>Genome assembly with in vitro proximity ligation data and whole-genome triplication in lettuce.</title>
        <authorList>
            <person name="Reyes-Chin-Wo S."/>
            <person name="Wang Z."/>
            <person name="Yang X."/>
            <person name="Kozik A."/>
            <person name="Arikit S."/>
            <person name="Song C."/>
            <person name="Xia L."/>
            <person name="Froenicke L."/>
            <person name="Lavelle D.O."/>
            <person name="Truco M.J."/>
            <person name="Xia R."/>
            <person name="Zhu S."/>
            <person name="Xu C."/>
            <person name="Xu H."/>
            <person name="Xu X."/>
            <person name="Cox K."/>
            <person name="Korf I."/>
            <person name="Meyers B.C."/>
            <person name="Michelmore R.W."/>
        </authorList>
    </citation>
    <scope>NUCLEOTIDE SEQUENCE [LARGE SCALE GENOMIC DNA]</scope>
    <source>
        <strain evidence="3">cv. Salinas</strain>
        <tissue evidence="2">Seedlings</tissue>
    </source>
</reference>
<feature type="compositionally biased region" description="Polar residues" evidence="1">
    <location>
        <begin position="20"/>
        <end position="44"/>
    </location>
</feature>
<evidence type="ECO:0000313" key="2">
    <source>
        <dbReference type="EMBL" id="KAJ0212647.1"/>
    </source>
</evidence>
<feature type="compositionally biased region" description="Basic residues" evidence="1">
    <location>
        <begin position="60"/>
        <end position="81"/>
    </location>
</feature>
<protein>
    <submittedName>
        <fullName evidence="2">Uncharacterized protein</fullName>
    </submittedName>
</protein>
<dbReference type="Proteomes" id="UP000235145">
    <property type="component" value="Unassembled WGS sequence"/>
</dbReference>
<comment type="caution">
    <text evidence="2">The sequence shown here is derived from an EMBL/GenBank/DDBJ whole genome shotgun (WGS) entry which is preliminary data.</text>
</comment>
<name>A0A9R1VS03_LACSA</name>
<gene>
    <name evidence="2" type="ORF">LSAT_V11C400182750</name>
</gene>
<feature type="region of interest" description="Disordered" evidence="1">
    <location>
        <begin position="1"/>
        <end position="89"/>
    </location>
</feature>
<evidence type="ECO:0000256" key="1">
    <source>
        <dbReference type="SAM" id="MobiDB-lite"/>
    </source>
</evidence>
<keyword evidence="3" id="KW-1185">Reference proteome</keyword>
<dbReference type="EMBL" id="NBSK02000004">
    <property type="protein sequence ID" value="KAJ0212647.1"/>
    <property type="molecule type" value="Genomic_DNA"/>
</dbReference>
<sequence length="125" mass="14107">MQNGSIKADSPSPEYGLAESPTNTCSKTRPYSTSQDIDSPSPSRKLQDKYHGSNILEMRRYKKAPMKKVLVKKGPVKRSPMKKVPLNDAGRVRKFSKRITEIGIQKNVKVKYETGCNQDKHVTLE</sequence>
<organism evidence="2 3">
    <name type="scientific">Lactuca sativa</name>
    <name type="common">Garden lettuce</name>
    <dbReference type="NCBI Taxonomy" id="4236"/>
    <lineage>
        <taxon>Eukaryota</taxon>
        <taxon>Viridiplantae</taxon>
        <taxon>Streptophyta</taxon>
        <taxon>Embryophyta</taxon>
        <taxon>Tracheophyta</taxon>
        <taxon>Spermatophyta</taxon>
        <taxon>Magnoliopsida</taxon>
        <taxon>eudicotyledons</taxon>
        <taxon>Gunneridae</taxon>
        <taxon>Pentapetalae</taxon>
        <taxon>asterids</taxon>
        <taxon>campanulids</taxon>
        <taxon>Asterales</taxon>
        <taxon>Asteraceae</taxon>
        <taxon>Cichorioideae</taxon>
        <taxon>Cichorieae</taxon>
        <taxon>Lactucinae</taxon>
        <taxon>Lactuca</taxon>
    </lineage>
</organism>
<accession>A0A9R1VS03</accession>
<dbReference type="AlphaFoldDB" id="A0A9R1VS03"/>